<feature type="domain" description="Carbohydrate kinase FGGY N-terminal" evidence="4">
    <location>
        <begin position="8"/>
        <end position="242"/>
    </location>
</feature>
<evidence type="ECO:0000259" key="4">
    <source>
        <dbReference type="Pfam" id="PF00370"/>
    </source>
</evidence>
<comment type="similarity">
    <text evidence="1">Belongs to the FGGY kinase family.</text>
</comment>
<name>A0A7W6LGU4_9HYPH</name>
<evidence type="ECO:0000313" key="6">
    <source>
        <dbReference type="EMBL" id="MBB4144159.1"/>
    </source>
</evidence>
<dbReference type="Pfam" id="PF21546">
    <property type="entry name" value="FGGY_C_2"/>
    <property type="match status" value="1"/>
</dbReference>
<proteinExistence type="inferred from homology"/>
<organism evidence="6 7">
    <name type="scientific">Rhizobium rhizoryzae</name>
    <dbReference type="NCBI Taxonomy" id="451876"/>
    <lineage>
        <taxon>Bacteria</taxon>
        <taxon>Pseudomonadati</taxon>
        <taxon>Pseudomonadota</taxon>
        <taxon>Alphaproteobacteria</taxon>
        <taxon>Hyphomicrobiales</taxon>
        <taxon>Rhizobiaceae</taxon>
        <taxon>Rhizobium/Agrobacterium group</taxon>
        <taxon>Rhizobium</taxon>
    </lineage>
</organism>
<dbReference type="GO" id="GO:0005975">
    <property type="term" value="P:carbohydrate metabolic process"/>
    <property type="evidence" value="ECO:0007669"/>
    <property type="project" value="InterPro"/>
</dbReference>
<dbReference type="Pfam" id="PF00370">
    <property type="entry name" value="FGGY_N"/>
    <property type="match status" value="1"/>
</dbReference>
<dbReference type="EMBL" id="JACIEC010000002">
    <property type="protein sequence ID" value="MBB4144159.1"/>
    <property type="molecule type" value="Genomic_DNA"/>
</dbReference>
<evidence type="ECO:0000256" key="1">
    <source>
        <dbReference type="ARBA" id="ARBA00009156"/>
    </source>
</evidence>
<dbReference type="InterPro" id="IPR018484">
    <property type="entry name" value="FGGY_N"/>
</dbReference>
<dbReference type="InterPro" id="IPR049382">
    <property type="entry name" value="FGGY_C_2"/>
</dbReference>
<evidence type="ECO:0000313" key="7">
    <source>
        <dbReference type="Proteomes" id="UP000519897"/>
    </source>
</evidence>
<dbReference type="PANTHER" id="PTHR43095">
    <property type="entry name" value="SUGAR KINASE"/>
    <property type="match status" value="1"/>
</dbReference>
<evidence type="ECO:0000256" key="3">
    <source>
        <dbReference type="ARBA" id="ARBA00022777"/>
    </source>
</evidence>
<evidence type="ECO:0000256" key="2">
    <source>
        <dbReference type="ARBA" id="ARBA00022679"/>
    </source>
</evidence>
<dbReference type="AlphaFoldDB" id="A0A7W6LGU4"/>
<dbReference type="GO" id="GO:0016301">
    <property type="term" value="F:kinase activity"/>
    <property type="evidence" value="ECO:0007669"/>
    <property type="project" value="UniProtKB-KW"/>
</dbReference>
<dbReference type="Proteomes" id="UP000519897">
    <property type="component" value="Unassembled WGS sequence"/>
</dbReference>
<dbReference type="RefSeq" id="WP_165134398.1">
    <property type="nucleotide sequence ID" value="NZ_CP049250.1"/>
</dbReference>
<evidence type="ECO:0000259" key="5">
    <source>
        <dbReference type="Pfam" id="PF21546"/>
    </source>
</evidence>
<reference evidence="6 7" key="1">
    <citation type="submission" date="2020-08" db="EMBL/GenBank/DDBJ databases">
        <title>Genomic Encyclopedia of Type Strains, Phase IV (KMG-IV): sequencing the most valuable type-strain genomes for metagenomic binning, comparative biology and taxonomic classification.</title>
        <authorList>
            <person name="Goeker M."/>
        </authorList>
    </citation>
    <scope>NUCLEOTIDE SEQUENCE [LARGE SCALE GENOMIC DNA]</scope>
    <source>
        <strain evidence="6 7">DSM 29514</strain>
    </source>
</reference>
<gene>
    <name evidence="6" type="ORF">GGQ72_002711</name>
</gene>
<keyword evidence="7" id="KW-1185">Reference proteome</keyword>
<dbReference type="CDD" id="cd07772">
    <property type="entry name" value="ASKHA_NBD_FGGY_NaCK-like"/>
    <property type="match status" value="1"/>
</dbReference>
<feature type="domain" description="Carbohydrate kinase FGGY C-terminal" evidence="5">
    <location>
        <begin position="249"/>
        <end position="425"/>
    </location>
</feature>
<keyword evidence="3 6" id="KW-0418">Kinase</keyword>
<dbReference type="Gene3D" id="3.30.420.40">
    <property type="match status" value="2"/>
</dbReference>
<accession>A0A7W6LGU4</accession>
<dbReference type="InterPro" id="IPR050406">
    <property type="entry name" value="FGGY_Carb_Kinase"/>
</dbReference>
<dbReference type="InterPro" id="IPR043129">
    <property type="entry name" value="ATPase_NBD"/>
</dbReference>
<comment type="caution">
    <text evidence="6">The sequence shown here is derived from an EMBL/GenBank/DDBJ whole genome shotgun (WGS) entry which is preliminary data.</text>
</comment>
<dbReference type="SUPFAM" id="SSF53067">
    <property type="entry name" value="Actin-like ATPase domain"/>
    <property type="match status" value="2"/>
</dbReference>
<dbReference type="PANTHER" id="PTHR43095:SF5">
    <property type="entry name" value="XYLULOSE KINASE"/>
    <property type="match status" value="1"/>
</dbReference>
<sequence length="460" mass="49280">MSEAKRIAVLDIGKTNAKVLVLDCASGEELDVRRRPNKVIAADPYPHYDIEGLWQFFRNALQDLSRSPGFDAISITTHGASGVLLNAAGALALPVLDYEHEYPEHIRTAYAALRPPFLETFSPALSMGLNLGAQIHFQKVAFPAEFAKVATILTYPQYWAYRLTGVAVNEATSLGCHTDLWQPGRGTFSSLVDRLDIRDKMAPIRSAFDALGPVRPELVAELGLQQPVPVYCGIHDSNASLLPHLVDREAPFAVVSTGTWVINFAVGGDLEHLDPARDTLANVDAYGRAVPSSRFMGGREFELLTAQLGPLDLDAAFAALPAVLEKRLSLMPNLASGSGPYPGLKGQWLNTDCASVHEKWAAACLYLALMTETCLGLIGAKGPALVEGPFASNPVYLEALQALLGRQVISVSGSTGTSQGAGLLAGVKLSAHLKEIVSRLDKGTVQAYAADWKAKIRAAS</sequence>
<protein>
    <submittedName>
        <fullName evidence="6">Sugar (Pentulose or hexulose) kinase</fullName>
    </submittedName>
</protein>
<keyword evidence="2" id="KW-0808">Transferase</keyword>